<keyword evidence="1" id="KW-0472">Membrane</keyword>
<dbReference type="RefSeq" id="WP_143483258.1">
    <property type="nucleotide sequence ID" value="NZ_OBMR01000008.1"/>
</dbReference>
<evidence type="ECO:0000256" key="1">
    <source>
        <dbReference type="SAM" id="Phobius"/>
    </source>
</evidence>
<keyword evidence="1" id="KW-1133">Transmembrane helix</keyword>
<accession>A0A285SPJ3</accession>
<reference evidence="2 3" key="1">
    <citation type="submission" date="2017-08" db="EMBL/GenBank/DDBJ databases">
        <authorList>
            <person name="de Groot N.N."/>
        </authorList>
    </citation>
    <scope>NUCLEOTIDE SEQUENCE [LARGE SCALE GENOMIC DNA]</scope>
    <source>
        <strain evidence="2 3">DSM 9787</strain>
    </source>
</reference>
<evidence type="ECO:0000313" key="2">
    <source>
        <dbReference type="EMBL" id="SOC08043.1"/>
    </source>
</evidence>
<evidence type="ECO:0000313" key="3">
    <source>
        <dbReference type="Proteomes" id="UP000219563"/>
    </source>
</evidence>
<feature type="transmembrane region" description="Helical" evidence="1">
    <location>
        <begin position="116"/>
        <end position="134"/>
    </location>
</feature>
<sequence>MKLFSGIIIFLVIASVFALLRHIYYIKKCTIKVSAVVEAIEASHAGYYKPPLFYPIYRYKVEHWWYTARSQVEIPFWYKKPKFKIGDTAYIWVCPSNHKVCIPEEYRNNKSGPNDLWFSIIGTTLCILAIVFKLY</sequence>
<protein>
    <recommendedName>
        <fullName evidence="4">DUF3592 domain-containing protein</fullName>
    </recommendedName>
</protein>
<dbReference type="EMBL" id="OBMR01000008">
    <property type="protein sequence ID" value="SOC08043.1"/>
    <property type="molecule type" value="Genomic_DNA"/>
</dbReference>
<evidence type="ECO:0008006" key="4">
    <source>
        <dbReference type="Google" id="ProtNLM"/>
    </source>
</evidence>
<organism evidence="2 3">
    <name type="scientific">Pseudobutyrivibrio ruminis DSM 9787</name>
    <dbReference type="NCBI Taxonomy" id="1123011"/>
    <lineage>
        <taxon>Bacteria</taxon>
        <taxon>Bacillati</taxon>
        <taxon>Bacillota</taxon>
        <taxon>Clostridia</taxon>
        <taxon>Lachnospirales</taxon>
        <taxon>Lachnospiraceae</taxon>
        <taxon>Pseudobutyrivibrio</taxon>
    </lineage>
</organism>
<gene>
    <name evidence="2" type="ORF">SAMN02910411_2399</name>
</gene>
<dbReference type="AlphaFoldDB" id="A0A285SPJ3"/>
<name>A0A285SPJ3_9FIRM</name>
<keyword evidence="1" id="KW-0812">Transmembrane</keyword>
<dbReference type="Proteomes" id="UP000219563">
    <property type="component" value="Unassembled WGS sequence"/>
</dbReference>
<proteinExistence type="predicted"/>